<gene>
    <name evidence="2" type="ORF">PM001_LOCUS26757</name>
</gene>
<sequence length="87" mass="9711">MQNLAEHTPRTYAQQPSKDKSSHRVVRSLCQPSEAKRLVHILSGRNDGHVAVARGQGIKVECFVLVWERRVRNNGLQGSSSSMTVTK</sequence>
<dbReference type="AlphaFoldDB" id="A0AAV1V5M3"/>
<reference evidence="2" key="1">
    <citation type="submission" date="2024-01" db="EMBL/GenBank/DDBJ databases">
        <authorList>
            <person name="Webb A."/>
        </authorList>
    </citation>
    <scope>NUCLEOTIDE SEQUENCE</scope>
    <source>
        <strain evidence="2">Pm1</strain>
    </source>
</reference>
<dbReference type="EMBL" id="CAKLBY020000264">
    <property type="protein sequence ID" value="CAK7941607.1"/>
    <property type="molecule type" value="Genomic_DNA"/>
</dbReference>
<proteinExistence type="predicted"/>
<evidence type="ECO:0000313" key="3">
    <source>
        <dbReference type="Proteomes" id="UP001162060"/>
    </source>
</evidence>
<dbReference type="Proteomes" id="UP001162060">
    <property type="component" value="Unassembled WGS sequence"/>
</dbReference>
<comment type="caution">
    <text evidence="2">The sequence shown here is derived from an EMBL/GenBank/DDBJ whole genome shotgun (WGS) entry which is preliminary data.</text>
</comment>
<evidence type="ECO:0000313" key="2">
    <source>
        <dbReference type="EMBL" id="CAK7941607.1"/>
    </source>
</evidence>
<name>A0AAV1V5M3_9STRA</name>
<organism evidence="2 3">
    <name type="scientific">Peronospora matthiolae</name>
    <dbReference type="NCBI Taxonomy" id="2874970"/>
    <lineage>
        <taxon>Eukaryota</taxon>
        <taxon>Sar</taxon>
        <taxon>Stramenopiles</taxon>
        <taxon>Oomycota</taxon>
        <taxon>Peronosporomycetes</taxon>
        <taxon>Peronosporales</taxon>
        <taxon>Peronosporaceae</taxon>
        <taxon>Peronospora</taxon>
    </lineage>
</organism>
<protein>
    <submittedName>
        <fullName evidence="2">Uncharacterized protein</fullName>
    </submittedName>
</protein>
<accession>A0AAV1V5M3</accession>
<feature type="compositionally biased region" description="Polar residues" evidence="1">
    <location>
        <begin position="1"/>
        <end position="16"/>
    </location>
</feature>
<evidence type="ECO:0000256" key="1">
    <source>
        <dbReference type="SAM" id="MobiDB-lite"/>
    </source>
</evidence>
<feature type="region of interest" description="Disordered" evidence="1">
    <location>
        <begin position="1"/>
        <end position="26"/>
    </location>
</feature>